<accession>A0A4D6NP97</accession>
<evidence type="ECO:0000256" key="3">
    <source>
        <dbReference type="ARBA" id="ARBA00022679"/>
    </source>
</evidence>
<proteinExistence type="predicted"/>
<evidence type="ECO:0000259" key="13">
    <source>
        <dbReference type="PROSITE" id="PS50011"/>
    </source>
</evidence>
<reference evidence="15 16" key="1">
    <citation type="submission" date="2019-04" db="EMBL/GenBank/DDBJ databases">
        <title>An improved genome assembly and genetic linkage map for asparagus bean, Vigna unguiculata ssp. sesquipedialis.</title>
        <authorList>
            <person name="Xia Q."/>
            <person name="Zhang R."/>
            <person name="Dong Y."/>
        </authorList>
    </citation>
    <scope>NUCLEOTIDE SEQUENCE [LARGE SCALE GENOMIC DNA]</scope>
    <source>
        <tissue evidence="15">Leaf</tissue>
    </source>
</reference>
<evidence type="ECO:0000256" key="8">
    <source>
        <dbReference type="ARBA" id="ARBA00023157"/>
    </source>
</evidence>
<dbReference type="Proteomes" id="UP000501690">
    <property type="component" value="Linkage Group LG11"/>
</dbReference>
<feature type="transmembrane region" description="Helical" evidence="12">
    <location>
        <begin position="105"/>
        <end position="127"/>
    </location>
</feature>
<dbReference type="InterPro" id="IPR049883">
    <property type="entry name" value="NOTCH1_EGF-like"/>
</dbReference>
<evidence type="ECO:0000256" key="6">
    <source>
        <dbReference type="ARBA" id="ARBA00022741"/>
    </source>
</evidence>
<dbReference type="PROSITE" id="PS50011">
    <property type="entry name" value="PROTEIN_KINASE_DOM"/>
    <property type="match status" value="1"/>
</dbReference>
<dbReference type="InterPro" id="IPR000719">
    <property type="entry name" value="Prot_kinase_dom"/>
</dbReference>
<keyword evidence="7" id="KW-0067">ATP-binding</keyword>
<protein>
    <submittedName>
        <fullName evidence="15">EGF-like calcium-binding</fullName>
    </submittedName>
</protein>
<dbReference type="CDD" id="cd00054">
    <property type="entry name" value="EGF_CA"/>
    <property type="match status" value="1"/>
</dbReference>
<evidence type="ECO:0000256" key="12">
    <source>
        <dbReference type="SAM" id="Phobius"/>
    </source>
</evidence>
<keyword evidence="6" id="KW-0547">Nucleotide-binding</keyword>
<evidence type="ECO:0000256" key="1">
    <source>
        <dbReference type="ARBA" id="ARBA00022527"/>
    </source>
</evidence>
<dbReference type="PROSITE" id="PS01187">
    <property type="entry name" value="EGF_CA"/>
    <property type="match status" value="1"/>
</dbReference>
<evidence type="ECO:0000256" key="4">
    <source>
        <dbReference type="ARBA" id="ARBA00022729"/>
    </source>
</evidence>
<dbReference type="PROSITE" id="PS00108">
    <property type="entry name" value="PROTEIN_KINASE_ST"/>
    <property type="match status" value="1"/>
</dbReference>
<dbReference type="SUPFAM" id="SSF57196">
    <property type="entry name" value="EGF/Laminin"/>
    <property type="match status" value="1"/>
</dbReference>
<evidence type="ECO:0000313" key="16">
    <source>
        <dbReference type="Proteomes" id="UP000501690"/>
    </source>
</evidence>
<organism evidence="15 16">
    <name type="scientific">Vigna unguiculata</name>
    <name type="common">Cowpea</name>
    <dbReference type="NCBI Taxonomy" id="3917"/>
    <lineage>
        <taxon>Eukaryota</taxon>
        <taxon>Viridiplantae</taxon>
        <taxon>Streptophyta</taxon>
        <taxon>Embryophyta</taxon>
        <taxon>Tracheophyta</taxon>
        <taxon>Spermatophyta</taxon>
        <taxon>Magnoliopsida</taxon>
        <taxon>eudicotyledons</taxon>
        <taxon>Gunneridae</taxon>
        <taxon>Pentapetalae</taxon>
        <taxon>rosids</taxon>
        <taxon>fabids</taxon>
        <taxon>Fabales</taxon>
        <taxon>Fabaceae</taxon>
        <taxon>Papilionoideae</taxon>
        <taxon>50 kb inversion clade</taxon>
        <taxon>NPAAA clade</taxon>
        <taxon>indigoferoid/millettioid clade</taxon>
        <taxon>Phaseoleae</taxon>
        <taxon>Vigna</taxon>
    </lineage>
</organism>
<dbReference type="AlphaFoldDB" id="A0A4D6NP97"/>
<dbReference type="GO" id="GO:0004674">
    <property type="term" value="F:protein serine/threonine kinase activity"/>
    <property type="evidence" value="ECO:0007669"/>
    <property type="project" value="UniProtKB-KW"/>
</dbReference>
<dbReference type="SUPFAM" id="SSF56112">
    <property type="entry name" value="Protein kinase-like (PK-like)"/>
    <property type="match status" value="1"/>
</dbReference>
<dbReference type="GO" id="GO:0005509">
    <property type="term" value="F:calcium ion binding"/>
    <property type="evidence" value="ECO:0007669"/>
    <property type="project" value="InterPro"/>
</dbReference>
<dbReference type="PANTHER" id="PTHR27005:SF511">
    <property type="entry name" value="WALL-ASSOCIATED RECEPTOR KINASE 1-RELATED"/>
    <property type="match status" value="1"/>
</dbReference>
<keyword evidence="12" id="KW-0812">Transmembrane</keyword>
<dbReference type="Gene3D" id="2.10.25.10">
    <property type="entry name" value="Laminin"/>
    <property type="match status" value="2"/>
</dbReference>
<feature type="domain" description="Protein kinase" evidence="13">
    <location>
        <begin position="184"/>
        <end position="441"/>
    </location>
</feature>
<dbReference type="InterPro" id="IPR000152">
    <property type="entry name" value="EGF-type_Asp/Asn_hydroxyl_site"/>
</dbReference>
<evidence type="ECO:0000256" key="7">
    <source>
        <dbReference type="ARBA" id="ARBA00022840"/>
    </source>
</evidence>
<comment type="catalytic activity">
    <reaction evidence="9">
        <text>L-seryl-[protein] + ATP = O-phospho-L-seryl-[protein] + ADP + H(+)</text>
        <dbReference type="Rhea" id="RHEA:17989"/>
        <dbReference type="Rhea" id="RHEA-COMP:9863"/>
        <dbReference type="Rhea" id="RHEA-COMP:11604"/>
        <dbReference type="ChEBI" id="CHEBI:15378"/>
        <dbReference type="ChEBI" id="CHEBI:29999"/>
        <dbReference type="ChEBI" id="CHEBI:30616"/>
        <dbReference type="ChEBI" id="CHEBI:83421"/>
        <dbReference type="ChEBI" id="CHEBI:456216"/>
    </reaction>
</comment>
<dbReference type="GO" id="GO:0007166">
    <property type="term" value="P:cell surface receptor signaling pathway"/>
    <property type="evidence" value="ECO:0007669"/>
    <property type="project" value="InterPro"/>
</dbReference>
<dbReference type="EMBL" id="CP039355">
    <property type="protein sequence ID" value="QCE15700.1"/>
    <property type="molecule type" value="Genomic_DNA"/>
</dbReference>
<dbReference type="FunFam" id="2.10.25.10:FF:000038">
    <property type="entry name" value="Fibrillin 2"/>
    <property type="match status" value="1"/>
</dbReference>
<comment type="caution">
    <text evidence="11">Lacks conserved residue(s) required for the propagation of feature annotation.</text>
</comment>
<dbReference type="FunFam" id="1.10.510.10:FF:000084">
    <property type="entry name" value="Wall-associated receptor kinase 2"/>
    <property type="match status" value="1"/>
</dbReference>
<dbReference type="Gene3D" id="1.10.510.10">
    <property type="entry name" value="Transferase(Phosphotransferase) domain 1"/>
    <property type="match status" value="1"/>
</dbReference>
<evidence type="ECO:0000256" key="5">
    <source>
        <dbReference type="ARBA" id="ARBA00022737"/>
    </source>
</evidence>
<keyword evidence="3" id="KW-0808">Transferase</keyword>
<sequence>MGNTCLDSQNNASSYACKAKYSECRNAEVGSGYHCQCSTGFRGNPYLPHGCQDVDECTEASDDCLKGRSTCSNTTGSYSCYCPKGYEGDGKINGSGCVISSNRKFIISFGVSGSILALVGGTLYLCCTLKKRKLNKLKEHFFSTKRWPVVTATDRQQQIGRYRGSNELTKIFTMEELKDATNNFNDEMVLGEGGEGTVYKGILPDNRTVAIKKSRISNPNQIEHFINERFPYLFMSSFPIYDHLHDQTKSLRLTWKRRLQIAVETGGALAYLHSATHAPIVHRDVKTSNILLDHNRTAKVSDFGASKIIPLDRSQLTTLVMGTLGYLDPQYFHSSQLTEKSDVYSFGVVLVELLTGEKALSFERPEAHRNLAIHFLSSMNEGRLLSIVDSRIIDEANVEQLMGVANIARHCLRLKGEERPTMREVAMELEEINIVEKHQWKTINLSSEETETLLKAKPSSSFRVDGVNRGSMHSGSDILNRISFSLTRGR</sequence>
<keyword evidence="12" id="KW-1133">Transmembrane helix</keyword>
<keyword evidence="8" id="KW-1015">Disulfide bond</keyword>
<name>A0A4D6NP97_VIGUN</name>
<dbReference type="PANTHER" id="PTHR27005">
    <property type="entry name" value="WALL-ASSOCIATED RECEPTOR KINASE-LIKE 21"/>
    <property type="match status" value="1"/>
</dbReference>
<dbReference type="PROSITE" id="PS00010">
    <property type="entry name" value="ASX_HYDROXYL"/>
    <property type="match status" value="1"/>
</dbReference>
<dbReference type="InterPro" id="IPR000742">
    <property type="entry name" value="EGF"/>
</dbReference>
<dbReference type="Pfam" id="PF07645">
    <property type="entry name" value="EGF_CA"/>
    <property type="match status" value="1"/>
</dbReference>
<dbReference type="PROSITE" id="PS50026">
    <property type="entry name" value="EGF_3"/>
    <property type="match status" value="1"/>
</dbReference>
<keyword evidence="1" id="KW-0723">Serine/threonine-protein kinase</keyword>
<keyword evidence="4" id="KW-0732">Signal</keyword>
<keyword evidence="5" id="KW-0677">Repeat</keyword>
<dbReference type="InterPro" id="IPR011009">
    <property type="entry name" value="Kinase-like_dom_sf"/>
</dbReference>
<comment type="catalytic activity">
    <reaction evidence="10">
        <text>L-threonyl-[protein] + ATP = O-phospho-L-threonyl-[protein] + ADP + H(+)</text>
        <dbReference type="Rhea" id="RHEA:46608"/>
        <dbReference type="Rhea" id="RHEA-COMP:11060"/>
        <dbReference type="Rhea" id="RHEA-COMP:11605"/>
        <dbReference type="ChEBI" id="CHEBI:15378"/>
        <dbReference type="ChEBI" id="CHEBI:30013"/>
        <dbReference type="ChEBI" id="CHEBI:30616"/>
        <dbReference type="ChEBI" id="CHEBI:61977"/>
        <dbReference type="ChEBI" id="CHEBI:456216"/>
    </reaction>
</comment>
<dbReference type="InterPro" id="IPR008271">
    <property type="entry name" value="Ser/Thr_kinase_AS"/>
</dbReference>
<dbReference type="InterPro" id="IPR001881">
    <property type="entry name" value="EGF-like_Ca-bd_dom"/>
</dbReference>
<dbReference type="SMART" id="SM00179">
    <property type="entry name" value="EGF_CA"/>
    <property type="match status" value="1"/>
</dbReference>
<evidence type="ECO:0000256" key="2">
    <source>
        <dbReference type="ARBA" id="ARBA00022536"/>
    </source>
</evidence>
<keyword evidence="2 11" id="KW-0245">EGF-like domain</keyword>
<keyword evidence="16" id="KW-1185">Reference proteome</keyword>
<evidence type="ECO:0000259" key="14">
    <source>
        <dbReference type="PROSITE" id="PS50026"/>
    </source>
</evidence>
<evidence type="ECO:0000256" key="10">
    <source>
        <dbReference type="ARBA" id="ARBA00047951"/>
    </source>
</evidence>
<dbReference type="InterPro" id="IPR045274">
    <property type="entry name" value="WAK-like"/>
</dbReference>
<dbReference type="GO" id="GO:0005524">
    <property type="term" value="F:ATP binding"/>
    <property type="evidence" value="ECO:0007669"/>
    <property type="project" value="UniProtKB-KW"/>
</dbReference>
<dbReference type="GO" id="GO:0005886">
    <property type="term" value="C:plasma membrane"/>
    <property type="evidence" value="ECO:0007669"/>
    <property type="project" value="TreeGrafter"/>
</dbReference>
<evidence type="ECO:0000256" key="11">
    <source>
        <dbReference type="PROSITE-ProRule" id="PRU00076"/>
    </source>
</evidence>
<evidence type="ECO:0000313" key="15">
    <source>
        <dbReference type="EMBL" id="QCE15700.1"/>
    </source>
</evidence>
<dbReference type="Pfam" id="PF00069">
    <property type="entry name" value="Pkinase"/>
    <property type="match status" value="1"/>
</dbReference>
<dbReference type="SMART" id="SM00181">
    <property type="entry name" value="EGF"/>
    <property type="match status" value="2"/>
</dbReference>
<dbReference type="InterPro" id="IPR018097">
    <property type="entry name" value="EGF_Ca-bd_CS"/>
</dbReference>
<gene>
    <name evidence="15" type="ORF">DEO72_LG11g2712</name>
</gene>
<keyword evidence="1" id="KW-0418">Kinase</keyword>
<dbReference type="Gene3D" id="3.30.200.20">
    <property type="entry name" value="Phosphorylase Kinase, domain 1"/>
    <property type="match status" value="1"/>
</dbReference>
<dbReference type="SMART" id="SM00220">
    <property type="entry name" value="S_TKc"/>
    <property type="match status" value="1"/>
</dbReference>
<feature type="domain" description="EGF-like" evidence="14">
    <location>
        <begin position="53"/>
        <end position="89"/>
    </location>
</feature>
<evidence type="ECO:0000256" key="9">
    <source>
        <dbReference type="ARBA" id="ARBA00047558"/>
    </source>
</evidence>
<keyword evidence="12" id="KW-0472">Membrane</keyword>